<dbReference type="Proteomes" id="UP000077671">
    <property type="component" value="Unassembled WGS sequence"/>
</dbReference>
<dbReference type="InterPro" id="IPR017599">
    <property type="entry name" value="DNA_S_DndD"/>
</dbReference>
<dbReference type="AlphaFoldDB" id="A0A8T8TPD2"/>
<dbReference type="SUPFAM" id="SSF52402">
    <property type="entry name" value="Adenine nucleotide alpha hydrolases-like"/>
    <property type="match status" value="1"/>
</dbReference>
<evidence type="ECO:0000313" key="5">
    <source>
        <dbReference type="Proteomes" id="UP000077671"/>
    </source>
</evidence>
<dbReference type="GO" id="GO:0006302">
    <property type="term" value="P:double-strand break repair"/>
    <property type="evidence" value="ECO:0007669"/>
    <property type="project" value="InterPro"/>
</dbReference>
<dbReference type="NCBIfam" id="TIGR03185">
    <property type="entry name" value="DNA_S_dndD"/>
    <property type="match status" value="1"/>
</dbReference>
<feature type="domain" description="Rad50/SbcC-type AAA" evidence="3">
    <location>
        <begin position="496"/>
        <end position="712"/>
    </location>
</feature>
<dbReference type="Gene3D" id="3.40.50.620">
    <property type="entry name" value="HUPs"/>
    <property type="match status" value="1"/>
</dbReference>
<name>A0A8T8TPD2_9BASI</name>
<accession>A0A8T8TPD2</accession>
<dbReference type="PANTHER" id="PTHR43196">
    <property type="entry name" value="SULFATE ADENYLYLTRANSFERASE SUBUNIT 2"/>
    <property type="match status" value="1"/>
</dbReference>
<dbReference type="Pfam" id="PF01507">
    <property type="entry name" value="PAPS_reduct"/>
    <property type="match status" value="1"/>
</dbReference>
<dbReference type="PANTHER" id="PTHR43196:SF2">
    <property type="entry name" value="PHOSPHOADENOSINE PHOSPHOSULFATE REDUCTASE"/>
    <property type="match status" value="1"/>
</dbReference>
<dbReference type="InterPro" id="IPR017598">
    <property type="entry name" value="SulphurTrfase_DndC"/>
</dbReference>
<evidence type="ECO:0000313" key="4">
    <source>
        <dbReference type="EMBL" id="KAE8262998.1"/>
    </source>
</evidence>
<dbReference type="GO" id="GO:0016887">
    <property type="term" value="F:ATP hydrolysis activity"/>
    <property type="evidence" value="ECO:0007669"/>
    <property type="project" value="InterPro"/>
</dbReference>
<feature type="coiled-coil region" evidence="1">
    <location>
        <begin position="863"/>
        <end position="948"/>
    </location>
</feature>
<evidence type="ECO:0008006" key="6">
    <source>
        <dbReference type="Google" id="ProtNLM"/>
    </source>
</evidence>
<sequence length="1139" mass="129254">MSTPPEAIIEEIQSLYCSDSLPWIVGYSGGKDSTASLQLIWKAVAALPAEQRTKDIHVISTDTLVENPVIAAWVVSSLRTMEYEAQRQGLPIRPHRLTPDLESRFWVNLIGKGYPTPRNRFRWCTDRLKISASEKFIQELSETSNEAILVLGQRRGESAARDKVMDAYSGSSRDRLSRNANPKLSRVWVYLPIETWTSDDVWMYVLTEPNPWGVDNQELFDIYKGATPDAECPVVVDKSTPSCGDSRFGCYVCTMVSQDKSMAAMIQNDEQKSWMQPILDFRNTYLTIKDWDKRDFQRMNGRIKVMNERDELIHGPYLQEYRATLLEELLRTQKTVRDAKVPGHDQIELIPLDEMDAIRRIWVEEKGEIEDLVPQIYERVFGEPYPGKPLEQHPLENEDLDLLREVAAELDPEAADRLYRLTRNLLAVQFQSMQSQKRSLHLDRLDAVLKANAFRTEDEALAFALSHRDQIARDEASQEEDIGEDKELELIPLVEEEQSFDFSVAEKRPVILIKALNGSGKTTLLTALQIGLYGYKAVNIARRSEYEQLIAGLQRQDATGNSRIEIILTIERGDERQVLTIRREWIAKGATFREVFRVYQQSREDIALAEEWDDFINGILPVELVHLFLFDGEKIEALANPERLPQLLRRATEVFLGLGGIDALATDLKAVERRAGGKKSISGDINEVQALLEQHQTQLDAINERITLLTQQQASARTELDNAQRALQTFSVEAQRSGLHAYEQAAELKARLKLCQERHATAKSERVAALEDPILPLAWLGPLWDSYKAQWQQDKQAQHAALLSDEFSKRDQRVLALLDTQAPQAKQAVAALLAQDLQALEAAKQHEPLLLPGGDPAEIEPRLQQAKARLKQTQQAVEQAQNEVDKAQKAVDQIPEEGQLADVFAQMEAYTQAVSSAELQLKELARSLEEARTSQKHVESRVNAARQKLRTESRESEFQLKAFEAAERAKKALVVFRERLLASKAQWLSEMITAEFKQLLRKRNLISRVLVEPQTYAVSIEDVNGHSLAMERLSAGERQILAIAVLSALIRERKGRFPVVVDTPLARLDRSHREALIHNFFAKVSHQVLVLSTDEEVEGSVHTALEQHMNREYALTFDDESRRSIASVKAHQLQLEAAL</sequence>
<keyword evidence="1" id="KW-0175">Coiled coil</keyword>
<dbReference type="InterPro" id="IPR050128">
    <property type="entry name" value="Sulfate_adenylyltrnsfr_sub2"/>
</dbReference>
<evidence type="ECO:0000259" key="2">
    <source>
        <dbReference type="Pfam" id="PF01507"/>
    </source>
</evidence>
<evidence type="ECO:0000259" key="3">
    <source>
        <dbReference type="Pfam" id="PF13476"/>
    </source>
</evidence>
<comment type="caution">
    <text evidence="4">The sequence shown here is derived from an EMBL/GenBank/DDBJ whole genome shotgun (WGS) entry which is preliminary data.</text>
</comment>
<feature type="domain" description="Phosphoadenosine phosphosulphate reductase" evidence="2">
    <location>
        <begin position="24"/>
        <end position="208"/>
    </location>
</feature>
<dbReference type="EMBL" id="LWDD02000181">
    <property type="protein sequence ID" value="KAE8262998.1"/>
    <property type="molecule type" value="Genomic_DNA"/>
</dbReference>
<dbReference type="GO" id="GO:0003677">
    <property type="term" value="F:DNA binding"/>
    <property type="evidence" value="ECO:0007669"/>
    <property type="project" value="UniProtKB-ARBA"/>
</dbReference>
<protein>
    <recommendedName>
        <fullName evidence="6">Phosphoadenosine phosphosulphate reductase domain-containing protein</fullName>
    </recommendedName>
</protein>
<dbReference type="Pfam" id="PF13476">
    <property type="entry name" value="AAA_23"/>
    <property type="match status" value="1"/>
</dbReference>
<dbReference type="InterPro" id="IPR027417">
    <property type="entry name" value="P-loop_NTPase"/>
</dbReference>
<gene>
    <name evidence="4" type="ORF">A4X03_0g2018</name>
</gene>
<dbReference type="Gene3D" id="3.40.50.300">
    <property type="entry name" value="P-loop containing nucleotide triphosphate hydrolases"/>
    <property type="match status" value="2"/>
</dbReference>
<organism evidence="4 5">
    <name type="scientific">Tilletia caries</name>
    <name type="common">wheat bunt fungus</name>
    <dbReference type="NCBI Taxonomy" id="13290"/>
    <lineage>
        <taxon>Eukaryota</taxon>
        <taxon>Fungi</taxon>
        <taxon>Dikarya</taxon>
        <taxon>Basidiomycota</taxon>
        <taxon>Ustilaginomycotina</taxon>
        <taxon>Exobasidiomycetes</taxon>
        <taxon>Tilletiales</taxon>
        <taxon>Tilletiaceae</taxon>
        <taxon>Tilletia</taxon>
    </lineage>
</organism>
<dbReference type="SUPFAM" id="SSF52540">
    <property type="entry name" value="P-loop containing nucleoside triphosphate hydrolases"/>
    <property type="match status" value="1"/>
</dbReference>
<feature type="coiled-coil region" evidence="1">
    <location>
        <begin position="685"/>
        <end position="765"/>
    </location>
</feature>
<proteinExistence type="predicted"/>
<dbReference type="InterPro" id="IPR038729">
    <property type="entry name" value="Rad50/SbcC_AAA"/>
</dbReference>
<reference evidence="4" key="1">
    <citation type="submission" date="2016-04" db="EMBL/GenBank/DDBJ databases">
        <authorList>
            <person name="Nguyen H.D."/>
            <person name="Kesanakurti P."/>
            <person name="Cullis J."/>
            <person name="Levesque C.A."/>
            <person name="Hambleton S."/>
        </authorList>
    </citation>
    <scope>NUCLEOTIDE SEQUENCE</scope>
    <source>
        <strain evidence="4">DAOMC 238032</strain>
    </source>
</reference>
<evidence type="ECO:0000256" key="1">
    <source>
        <dbReference type="SAM" id="Coils"/>
    </source>
</evidence>
<dbReference type="InterPro" id="IPR002500">
    <property type="entry name" value="PAPS_reduct_dom"/>
</dbReference>
<dbReference type="NCBIfam" id="NF005316">
    <property type="entry name" value="PRK06850.1"/>
    <property type="match status" value="1"/>
</dbReference>
<dbReference type="InterPro" id="IPR014729">
    <property type="entry name" value="Rossmann-like_a/b/a_fold"/>
</dbReference>
<dbReference type="NCBIfam" id="TIGR03183">
    <property type="entry name" value="DNA_S_dndC"/>
    <property type="match status" value="1"/>
</dbReference>
<reference evidence="4" key="2">
    <citation type="journal article" date="2019" name="IMA Fungus">
        <title>Genome sequencing and comparison of five Tilletia species to identify candidate genes for the detection of regulated species infecting wheat.</title>
        <authorList>
            <person name="Nguyen H.D.T."/>
            <person name="Sultana T."/>
            <person name="Kesanakurti P."/>
            <person name="Hambleton S."/>
        </authorList>
    </citation>
    <scope>NUCLEOTIDE SEQUENCE</scope>
    <source>
        <strain evidence="4">DAOMC 238032</strain>
    </source>
</reference>